<keyword evidence="8 12" id="KW-0472">Membrane</keyword>
<keyword evidence="5 12" id="KW-0653">Protein transport</keyword>
<dbReference type="InterPro" id="IPR022646">
    <property type="entry name" value="SecD/SecF_CS"/>
</dbReference>
<dbReference type="Gene3D" id="1.20.1640.10">
    <property type="entry name" value="Multidrug efflux transporter AcrB transmembrane domain"/>
    <property type="match status" value="2"/>
</dbReference>
<keyword evidence="14" id="KW-0732">Signal</keyword>
<comment type="similarity">
    <text evidence="12">Belongs to the SecD/SecF family. SecD subfamily.</text>
</comment>
<sequence length="756" mass="83418">MGKRSRILAFFLLIIFIGSAMGATTQNILKNINLGLDLQGGFEVLYEVTPLNGKEGQKVDKETLKSTADALERRINVLGVSEPNIQIEGEDRIRVQLAGVKDQNKAREILSTEANLTFRDVNDRVMMDGGDLEENGAKQSFDSQNKPSISITLKDGDQFGKVTKEIRDMAPDNQLIIWLDFEEGKDSYKEERMKPNPKFLSNPNVDQILNQKNVEITGTFTIEEAQQLASLLNAGSLPVHLTETYSTSVGAKFGEQALNQTILAGIVGVAAIFLFMLFYYRLPGMVAIVTLSIYIYLILLIFDWMNGVLTLPGIAALILGVGMAVDANIITYERIKEEIKVGRKIKAAFEAGSKGSLSTILDANLTTLLAAIVLFAYGTSSVKGFATMLILSILASFITAVYATRLFLGLLVNSGLFNNKLWLFGVKKEEVHQLSEGLDPIDLKTKFDRFDFVKHRKKYFTASAILIGIGIVVVIAFRLNLGIDFASGTRVEILSDSRLTTEQVKTGLAKANIVTDDIVISGDNGEIGVARFKDVLNKEEISNLKSQLREEFGSEPNIGTVSPTIGKELAKNAMIALVIAAIGIIIYVTVRFEAKMAIAAILALLHDAFFVIAVFSITRLEVDITFIAAILTIVGYSINDTIVTFDRMRENMEKKKRLRTSEEIKDIVNSSLRQTLGRSVNTVLTVVITVIALLIFGSNSIWNFSFALLIGLISGTYSSVFLAAQLWYGWKNKELKKKGTIKTYKEKKVYSDEPQV</sequence>
<dbReference type="PRINTS" id="PR01755">
    <property type="entry name" value="SECFTRNLCASE"/>
</dbReference>
<comment type="similarity">
    <text evidence="11">In the N-terminal section; belongs to the SecD/SecF family. SecD subfamily.</text>
</comment>
<feature type="transmembrane region" description="Helical" evidence="12">
    <location>
        <begin position="597"/>
        <end position="618"/>
    </location>
</feature>
<comment type="similarity">
    <text evidence="13">Belongs to the SecD/SecF family. SecF subfamily.</text>
</comment>
<evidence type="ECO:0000256" key="13">
    <source>
        <dbReference type="HAMAP-Rule" id="MF_01464"/>
    </source>
</evidence>
<dbReference type="Pfam" id="PF07549">
    <property type="entry name" value="Sec_GG"/>
    <property type="match status" value="1"/>
</dbReference>
<evidence type="ECO:0000313" key="17">
    <source>
        <dbReference type="EMBL" id="KIY21124.1"/>
    </source>
</evidence>
<organism evidence="17 18">
    <name type="scientific">Mesobacillus subterraneus</name>
    <dbReference type="NCBI Taxonomy" id="285983"/>
    <lineage>
        <taxon>Bacteria</taxon>
        <taxon>Bacillati</taxon>
        <taxon>Bacillota</taxon>
        <taxon>Bacilli</taxon>
        <taxon>Bacillales</taxon>
        <taxon>Bacillaceae</taxon>
        <taxon>Mesobacillus</taxon>
    </lineage>
</organism>
<evidence type="ECO:0000259" key="16">
    <source>
        <dbReference type="Pfam" id="PF21760"/>
    </source>
</evidence>
<dbReference type="Pfam" id="PF02355">
    <property type="entry name" value="SecD_SecF_C"/>
    <property type="match status" value="2"/>
</dbReference>
<comment type="subunit">
    <text evidence="12">Forms a complex with SecF. Part of the essential Sec protein translocation apparatus which comprises SecA, SecYEG and auxiliary proteins SecDF. Other proteins may also be involved.</text>
</comment>
<evidence type="ECO:0000256" key="7">
    <source>
        <dbReference type="ARBA" id="ARBA00023010"/>
    </source>
</evidence>
<dbReference type="FunFam" id="1.20.1640.10:FF:000004">
    <property type="entry name" value="Protein translocase subunit SecD"/>
    <property type="match status" value="1"/>
</dbReference>
<dbReference type="GO" id="GO:0006605">
    <property type="term" value="P:protein targeting"/>
    <property type="evidence" value="ECO:0007669"/>
    <property type="project" value="UniProtKB-UniRule"/>
</dbReference>
<feature type="signal peptide" evidence="14">
    <location>
        <begin position="1"/>
        <end position="22"/>
    </location>
</feature>
<dbReference type="NCBIfam" id="TIGR01129">
    <property type="entry name" value="secD"/>
    <property type="match status" value="1"/>
</dbReference>
<feature type="transmembrane region" description="Helical" evidence="12">
    <location>
        <begin position="389"/>
        <end position="412"/>
    </location>
</feature>
<keyword evidence="7 12" id="KW-0811">Translocation</keyword>
<dbReference type="InterPro" id="IPR005791">
    <property type="entry name" value="SecD"/>
</dbReference>
<evidence type="ECO:0000256" key="5">
    <source>
        <dbReference type="ARBA" id="ARBA00022927"/>
    </source>
</evidence>
<dbReference type="InterPro" id="IPR022813">
    <property type="entry name" value="SecD/SecF_arch_bac"/>
</dbReference>
<keyword evidence="3 12" id="KW-1003">Cell membrane</keyword>
<comment type="function">
    <text evidence="9 12">Part of the Sec protein translocase complex. Interacts with the SecYEG preprotein conducting channel. SecDF uses the proton motive force (PMF) to complete protein translocation after the ATP-dependent function of SecA.</text>
</comment>
<keyword evidence="6 12" id="KW-1133">Transmembrane helix</keyword>
<evidence type="ECO:0000259" key="15">
    <source>
        <dbReference type="Pfam" id="PF02355"/>
    </source>
</evidence>
<reference evidence="17 18" key="1">
    <citation type="submission" date="2015-01" db="EMBL/GenBank/DDBJ databases">
        <title>Draft genome sequences of the supercritical CO2 tolerant bacteria Bacillus subterraneus MITOT1 and Bacillus cereus MIT0214.</title>
        <authorList>
            <person name="Peet K.C."/>
            <person name="Thompson J.R."/>
        </authorList>
    </citation>
    <scope>NUCLEOTIDE SEQUENCE [LARGE SCALE GENOMIC DNA]</scope>
    <source>
        <strain evidence="17 18">MITOT1</strain>
    </source>
</reference>
<comment type="similarity">
    <text evidence="10">In the C-terminal section; belongs to the SecD/SecF family. SecF subfamily.</text>
</comment>
<dbReference type="HAMAP" id="MF_01464_B">
    <property type="entry name" value="SecF_B"/>
    <property type="match status" value="1"/>
</dbReference>
<evidence type="ECO:0000256" key="4">
    <source>
        <dbReference type="ARBA" id="ARBA00022692"/>
    </source>
</evidence>
<evidence type="ECO:0000256" key="11">
    <source>
        <dbReference type="ARBA" id="ARBA00061053"/>
    </source>
</evidence>
<feature type="chain" id="PRO_5002315689" description="Multifunctional fusion protein" evidence="14">
    <location>
        <begin position="23"/>
        <end position="756"/>
    </location>
</feature>
<dbReference type="InterPro" id="IPR048634">
    <property type="entry name" value="SecD_SecF_C"/>
</dbReference>
<evidence type="ECO:0000256" key="9">
    <source>
        <dbReference type="ARBA" id="ARBA00059018"/>
    </source>
</evidence>
<evidence type="ECO:0000256" key="1">
    <source>
        <dbReference type="ARBA" id="ARBA00004651"/>
    </source>
</evidence>
<dbReference type="Gene3D" id="3.30.70.3220">
    <property type="match status" value="1"/>
</dbReference>
<comment type="caution">
    <text evidence="17">The sequence shown here is derived from an EMBL/GenBank/DDBJ whole genome shotgun (WGS) entry which is preliminary data.</text>
</comment>
<feature type="transmembrane region" description="Helical" evidence="12">
    <location>
        <begin position="459"/>
        <end position="479"/>
    </location>
</feature>
<feature type="transmembrane region" description="Helical" evidence="12">
    <location>
        <begin position="624"/>
        <end position="645"/>
    </location>
</feature>
<dbReference type="InterPro" id="IPR055344">
    <property type="entry name" value="SecD_SecF_C_bact"/>
</dbReference>
<feature type="transmembrane region" description="Helical" evidence="12">
    <location>
        <begin position="573"/>
        <end position="590"/>
    </location>
</feature>
<dbReference type="Proteomes" id="UP000032512">
    <property type="component" value="Unassembled WGS sequence"/>
</dbReference>
<dbReference type="AlphaFoldDB" id="A0A0D6Z5U0"/>
<name>A0A0D6Z5U0_9BACI</name>
<gene>
    <name evidence="13" type="primary">secF</name>
    <name evidence="12" type="synonym">secD</name>
    <name evidence="17" type="ORF">UB32_15485</name>
</gene>
<accession>A0A0D6Z5U0</accession>
<feature type="domain" description="Protein export membrane protein SecD/SecF C-terminal" evidence="15">
    <location>
        <begin position="555"/>
        <end position="732"/>
    </location>
</feature>
<dbReference type="NCBIfam" id="TIGR00966">
    <property type="entry name" value="transloc_SecF"/>
    <property type="match status" value="1"/>
</dbReference>
<feature type="transmembrane region" description="Helical" evidence="12">
    <location>
        <begin position="356"/>
        <end position="377"/>
    </location>
</feature>
<dbReference type="EMBL" id="JXIQ01000125">
    <property type="protein sequence ID" value="KIY21124.1"/>
    <property type="molecule type" value="Genomic_DNA"/>
</dbReference>
<proteinExistence type="inferred from homology"/>
<comment type="caution">
    <text evidence="12">Lacks conserved residue(s) required for the propagation of feature annotation.</text>
</comment>
<dbReference type="FunFam" id="1.20.1640.10:FF:000024">
    <property type="entry name" value="Multifunctional fusion protein"/>
    <property type="match status" value="1"/>
</dbReference>
<dbReference type="Pfam" id="PF21760">
    <property type="entry name" value="SecD_1st"/>
    <property type="match status" value="1"/>
</dbReference>
<dbReference type="PATRIC" id="fig|285983.3.peg.2033"/>
<dbReference type="SUPFAM" id="SSF82866">
    <property type="entry name" value="Multidrug efflux transporter AcrB transmembrane domain"/>
    <property type="match status" value="2"/>
</dbReference>
<dbReference type="GO" id="GO:0043952">
    <property type="term" value="P:protein transport by the Sec complex"/>
    <property type="evidence" value="ECO:0007669"/>
    <property type="project" value="UniProtKB-UniRule"/>
</dbReference>
<feature type="transmembrane region" description="Helical" evidence="12">
    <location>
        <begin position="262"/>
        <end position="280"/>
    </location>
</feature>
<evidence type="ECO:0000256" key="2">
    <source>
        <dbReference type="ARBA" id="ARBA00022448"/>
    </source>
</evidence>
<feature type="domain" description="Protein export membrane protein SecD/SecF C-terminal" evidence="15">
    <location>
        <begin position="244"/>
        <end position="405"/>
    </location>
</feature>
<keyword evidence="4 12" id="KW-0812">Transmembrane</keyword>
<evidence type="ECO:0000256" key="10">
    <source>
        <dbReference type="ARBA" id="ARBA00060856"/>
    </source>
</evidence>
<feature type="transmembrane region" description="Helical" evidence="12">
    <location>
        <begin position="704"/>
        <end position="728"/>
    </location>
</feature>
<dbReference type="GO" id="GO:0065002">
    <property type="term" value="P:intracellular protein transmembrane transport"/>
    <property type="evidence" value="ECO:0007669"/>
    <property type="project" value="UniProtKB-UniRule"/>
</dbReference>
<dbReference type="GO" id="GO:0015450">
    <property type="term" value="F:protein-transporting ATPase activity"/>
    <property type="evidence" value="ECO:0007669"/>
    <property type="project" value="InterPro"/>
</dbReference>
<protein>
    <recommendedName>
        <fullName evidence="12 13">Multifunctional fusion protein</fullName>
    </recommendedName>
    <domain>
        <recommendedName>
            <fullName evidence="12">Protein translocase subunit SecD</fullName>
        </recommendedName>
    </domain>
    <domain>
        <recommendedName>
            <fullName evidence="13">Protein-export membrane protein SecF</fullName>
        </recommendedName>
    </domain>
</protein>
<dbReference type="PANTHER" id="PTHR30081">
    <property type="entry name" value="PROTEIN-EXPORT MEMBRANE PROTEIN SEC"/>
    <property type="match status" value="1"/>
</dbReference>
<feature type="transmembrane region" description="Helical" evidence="12">
    <location>
        <begin position="285"/>
        <end position="302"/>
    </location>
</feature>
<dbReference type="OrthoDB" id="9805019at2"/>
<dbReference type="PANTHER" id="PTHR30081:SF1">
    <property type="entry name" value="PROTEIN TRANSLOCASE SUBUNIT SECD"/>
    <property type="match status" value="1"/>
</dbReference>
<keyword evidence="2 12" id="KW-0813">Transport</keyword>
<evidence type="ECO:0000256" key="6">
    <source>
        <dbReference type="ARBA" id="ARBA00022989"/>
    </source>
</evidence>
<dbReference type="NCBIfam" id="TIGR00916">
    <property type="entry name" value="2A0604s01"/>
    <property type="match status" value="2"/>
</dbReference>
<evidence type="ECO:0000256" key="3">
    <source>
        <dbReference type="ARBA" id="ARBA00022475"/>
    </source>
</evidence>
<dbReference type="NCBIfam" id="NF009581">
    <property type="entry name" value="PRK13024.1-1"/>
    <property type="match status" value="1"/>
</dbReference>
<evidence type="ECO:0000256" key="14">
    <source>
        <dbReference type="SAM" id="SignalP"/>
    </source>
</evidence>
<dbReference type="RefSeq" id="WP_044395296.1">
    <property type="nucleotide sequence ID" value="NZ_JXIQ01000125.1"/>
</dbReference>
<dbReference type="InterPro" id="IPR022645">
    <property type="entry name" value="SecD/SecF_bac"/>
</dbReference>
<feature type="transmembrane region" description="Helical" evidence="12">
    <location>
        <begin position="314"/>
        <end position="335"/>
    </location>
</feature>
<feature type="domain" description="Protein translocase subunit SecDF P1" evidence="16">
    <location>
        <begin position="66"/>
        <end position="123"/>
    </location>
</feature>
<dbReference type="HAMAP" id="MF_01463_B">
    <property type="entry name" value="SecD_B"/>
    <property type="match status" value="1"/>
</dbReference>
<comment type="subunit">
    <text evidence="13">Forms a complex with SecD. Part of the essential Sec protein translocation apparatus which comprises SecA, SecYEG and auxiliary proteins SecDF. Other proteins may also be involved.</text>
</comment>
<dbReference type="GO" id="GO:0005886">
    <property type="term" value="C:plasma membrane"/>
    <property type="evidence" value="ECO:0007669"/>
    <property type="project" value="UniProtKB-SubCell"/>
</dbReference>
<dbReference type="InterPro" id="IPR005665">
    <property type="entry name" value="SecF_bac"/>
</dbReference>
<feature type="transmembrane region" description="Helical" evidence="12">
    <location>
        <begin position="680"/>
        <end position="698"/>
    </location>
</feature>
<keyword evidence="18" id="KW-1185">Reference proteome</keyword>
<evidence type="ECO:0000256" key="12">
    <source>
        <dbReference type="HAMAP-Rule" id="MF_01463"/>
    </source>
</evidence>
<evidence type="ECO:0000256" key="8">
    <source>
        <dbReference type="ARBA" id="ARBA00023136"/>
    </source>
</evidence>
<evidence type="ECO:0000313" key="18">
    <source>
        <dbReference type="Proteomes" id="UP000032512"/>
    </source>
</evidence>
<dbReference type="InterPro" id="IPR048631">
    <property type="entry name" value="SecD_1st"/>
</dbReference>
<comment type="subcellular location">
    <subcellularLocation>
        <location evidence="1 12">Cell membrane</location>
        <topology evidence="1 12">Multi-pass membrane protein</topology>
    </subcellularLocation>
</comment>